<dbReference type="Pfam" id="PF07479">
    <property type="entry name" value="NAD_Gly3P_dh_C"/>
    <property type="match status" value="1"/>
</dbReference>
<dbReference type="EC" id="1.1.1.94" evidence="7"/>
<dbReference type="InterPro" id="IPR011128">
    <property type="entry name" value="G3P_DH_NAD-dep_N"/>
</dbReference>
<dbReference type="NCBIfam" id="NF000940">
    <property type="entry name" value="PRK00094.1-2"/>
    <property type="match status" value="1"/>
</dbReference>
<sequence>MPSQNNPAPNAPERISIIGDGSMATVCALLLESRGFKVTVWGPFADHVAELIQTRENTRYLPGYRLPEAVRLTADDTGAFRDADLVVNAIPTQYIRPVWARLAEHLPDNVPVASVAKGIEQDTMLRPTQIIADVLHKSTDDPDKPARPMASISGPSVASELARCLPATVCAASDDLAFAELLQQTFTTHWFRVYTNKDLLGVELAGATKNVIALAAGILDGLQAGNNAKSALLSRGLAEITRLGVAMGASQETFFGIAGVGDLATTCFSPTGRNRTCGEALGKGKKLAEVLEEIPGVVEGVPTTKAVVTLAEKYRVEMPITAAIHQVLFEGLDPLEAISQLMTRELKPERVG</sequence>
<evidence type="ECO:0000256" key="4">
    <source>
        <dbReference type="ARBA" id="ARBA00023098"/>
    </source>
</evidence>
<feature type="binding site" evidence="7">
    <location>
        <position position="156"/>
    </location>
    <ligand>
        <name>sn-glycerol 3-phosphate</name>
        <dbReference type="ChEBI" id="CHEBI:57597"/>
    </ligand>
</feature>
<evidence type="ECO:0000256" key="9">
    <source>
        <dbReference type="RuleBase" id="RU000439"/>
    </source>
</evidence>
<feature type="binding site" evidence="7">
    <location>
        <position position="273"/>
    </location>
    <ligand>
        <name>NADPH</name>
        <dbReference type="ChEBI" id="CHEBI:57783"/>
    </ligand>
</feature>
<evidence type="ECO:0000256" key="7">
    <source>
        <dbReference type="HAMAP-Rule" id="MF_00394"/>
    </source>
</evidence>
<comment type="caution">
    <text evidence="12">The sequence shown here is derived from an EMBL/GenBank/DDBJ whole genome shotgun (WGS) entry which is preliminary data.</text>
</comment>
<feature type="binding site" evidence="7">
    <location>
        <position position="158"/>
    </location>
    <ligand>
        <name>NADPH</name>
        <dbReference type="ChEBI" id="CHEBI:57783"/>
    </ligand>
</feature>
<dbReference type="InterPro" id="IPR006109">
    <property type="entry name" value="G3P_DH_NAD-dep_C"/>
</dbReference>
<keyword evidence="2 7" id="KW-0444">Lipid biosynthesis</keyword>
<comment type="caution">
    <text evidence="7">Lacks conserved residue(s) required for the propagation of feature annotation.</text>
</comment>
<feature type="binding site" evidence="7">
    <location>
        <position position="273"/>
    </location>
    <ligand>
        <name>sn-glycerol 3-phosphate</name>
        <dbReference type="ChEBI" id="CHEBI:57597"/>
    </ligand>
</feature>
<dbReference type="EMBL" id="JBGUBD010000001">
    <property type="protein sequence ID" value="MFA9476756.1"/>
    <property type="molecule type" value="Genomic_DNA"/>
</dbReference>
<feature type="domain" description="Glycerol-3-phosphate dehydrogenase NAD-dependent C-terminal" evidence="11">
    <location>
        <begin position="198"/>
        <end position="338"/>
    </location>
</feature>
<keyword evidence="7" id="KW-0521">NADP</keyword>
<keyword evidence="7" id="KW-0547">Nucleotide-binding</keyword>
<feature type="binding site" evidence="7">
    <location>
        <position position="262"/>
    </location>
    <ligand>
        <name>sn-glycerol 3-phosphate</name>
        <dbReference type="ChEBI" id="CHEBI:57597"/>
    </ligand>
</feature>
<feature type="binding site" evidence="7">
    <location>
        <position position="60"/>
    </location>
    <ligand>
        <name>NADPH</name>
        <dbReference type="ChEBI" id="CHEBI:57783"/>
    </ligand>
</feature>
<keyword evidence="13" id="KW-1185">Reference proteome</keyword>
<comment type="catalytic activity">
    <reaction evidence="7 9">
        <text>sn-glycerol 3-phosphate + NADP(+) = dihydroxyacetone phosphate + NADPH + H(+)</text>
        <dbReference type="Rhea" id="RHEA:11096"/>
        <dbReference type="ChEBI" id="CHEBI:15378"/>
        <dbReference type="ChEBI" id="CHEBI:57597"/>
        <dbReference type="ChEBI" id="CHEBI:57642"/>
        <dbReference type="ChEBI" id="CHEBI:57783"/>
        <dbReference type="ChEBI" id="CHEBI:58349"/>
        <dbReference type="EC" id="1.1.1.94"/>
    </reaction>
</comment>
<dbReference type="SUPFAM" id="SSF48179">
    <property type="entry name" value="6-phosphogluconate dehydrogenase C-terminal domain-like"/>
    <property type="match status" value="1"/>
</dbReference>
<proteinExistence type="inferred from homology"/>
<feature type="binding site" evidence="7">
    <location>
        <position position="117"/>
    </location>
    <ligand>
        <name>sn-glycerol 3-phosphate</name>
        <dbReference type="ChEBI" id="CHEBI:57597"/>
    </ligand>
</feature>
<dbReference type="InterPro" id="IPR008927">
    <property type="entry name" value="6-PGluconate_DH-like_C_sf"/>
</dbReference>
<reference evidence="12 13" key="1">
    <citation type="submission" date="2024-08" db="EMBL/GenBank/DDBJ databases">
        <title>Whole-genome sequencing of halo(alkali)philic microorganisms from hypersaline lakes.</title>
        <authorList>
            <person name="Sorokin D.Y."/>
            <person name="Merkel A.Y."/>
            <person name="Messina E."/>
            <person name="Yakimov M."/>
        </authorList>
    </citation>
    <scope>NUCLEOTIDE SEQUENCE [LARGE SCALE GENOMIC DNA]</scope>
    <source>
        <strain evidence="12 13">AB-hyl4</strain>
    </source>
</reference>
<dbReference type="PANTHER" id="PTHR11728">
    <property type="entry name" value="GLYCEROL-3-PHOSPHATE DEHYDROGENASE"/>
    <property type="match status" value="1"/>
</dbReference>
<feature type="binding site" evidence="7">
    <location>
        <position position="299"/>
    </location>
    <ligand>
        <name>NADPH</name>
        <dbReference type="ChEBI" id="CHEBI:57783"/>
    </ligand>
</feature>
<feature type="binding site" evidence="7">
    <location>
        <position position="209"/>
    </location>
    <ligand>
        <name>sn-glycerol 3-phosphate</name>
        <dbReference type="ChEBI" id="CHEBI:57597"/>
    </ligand>
</feature>
<feature type="active site" description="Proton acceptor" evidence="7">
    <location>
        <position position="209"/>
    </location>
</feature>
<evidence type="ECO:0000256" key="1">
    <source>
        <dbReference type="ARBA" id="ARBA00011009"/>
    </source>
</evidence>
<feature type="domain" description="Glycerol-3-phosphate dehydrogenase NAD-dependent N-terminal" evidence="10">
    <location>
        <begin position="15"/>
        <end position="178"/>
    </location>
</feature>
<comment type="catalytic activity">
    <reaction evidence="7">
        <text>sn-glycerol 3-phosphate + NAD(+) = dihydroxyacetone phosphate + NADH + H(+)</text>
        <dbReference type="Rhea" id="RHEA:11092"/>
        <dbReference type="ChEBI" id="CHEBI:15378"/>
        <dbReference type="ChEBI" id="CHEBI:57540"/>
        <dbReference type="ChEBI" id="CHEBI:57597"/>
        <dbReference type="ChEBI" id="CHEBI:57642"/>
        <dbReference type="ChEBI" id="CHEBI:57945"/>
        <dbReference type="EC" id="1.1.1.94"/>
    </reaction>
</comment>
<keyword evidence="3 7" id="KW-0560">Oxidoreductase</keyword>
<dbReference type="NCBIfam" id="NF000942">
    <property type="entry name" value="PRK00094.1-4"/>
    <property type="match status" value="1"/>
</dbReference>
<dbReference type="Gene3D" id="1.10.1040.10">
    <property type="entry name" value="N-(1-d-carboxylethyl)-l-norvaline Dehydrogenase, domain 2"/>
    <property type="match status" value="1"/>
</dbReference>
<organism evidence="12 13">
    <name type="scientific">Natronomicrosphaera hydrolytica</name>
    <dbReference type="NCBI Taxonomy" id="3242702"/>
    <lineage>
        <taxon>Bacteria</taxon>
        <taxon>Pseudomonadati</taxon>
        <taxon>Planctomycetota</taxon>
        <taxon>Phycisphaerae</taxon>
        <taxon>Phycisphaerales</taxon>
        <taxon>Phycisphaeraceae</taxon>
        <taxon>Natronomicrosphaera</taxon>
    </lineage>
</organism>
<name>A0ABV4U1W2_9BACT</name>
<dbReference type="PIRSF" id="PIRSF000114">
    <property type="entry name" value="Glycerol-3-P_dh"/>
    <property type="match status" value="1"/>
</dbReference>
<protein>
    <recommendedName>
        <fullName evidence="7">Glycerol-3-phosphate dehydrogenase [NAD(P)+]</fullName>
        <ecNumber evidence="7">1.1.1.94</ecNumber>
    </recommendedName>
    <alternativeName>
        <fullName evidence="7">NAD(P)(+)-dependent glycerol-3-phosphate dehydrogenase</fullName>
    </alternativeName>
    <alternativeName>
        <fullName evidence="7">NAD(P)H-dependent dihydroxyacetone-phosphate reductase</fullName>
    </alternativeName>
</protein>
<feature type="binding site" evidence="7">
    <location>
        <position position="297"/>
    </location>
    <ligand>
        <name>NADPH</name>
        <dbReference type="ChEBI" id="CHEBI:57783"/>
    </ligand>
</feature>
<accession>A0ABV4U1W2</accession>
<keyword evidence="6 7" id="KW-1208">Phospholipid metabolism</keyword>
<dbReference type="InterPro" id="IPR036291">
    <property type="entry name" value="NAD(P)-bd_dom_sf"/>
</dbReference>
<feature type="binding site" evidence="7">
    <location>
        <position position="117"/>
    </location>
    <ligand>
        <name>NADPH</name>
        <dbReference type="ChEBI" id="CHEBI:57783"/>
    </ligand>
</feature>
<evidence type="ECO:0000256" key="2">
    <source>
        <dbReference type="ARBA" id="ARBA00022516"/>
    </source>
</evidence>
<evidence type="ECO:0000259" key="10">
    <source>
        <dbReference type="Pfam" id="PF01210"/>
    </source>
</evidence>
<comment type="subcellular location">
    <subcellularLocation>
        <location evidence="7">Cytoplasm</location>
    </subcellularLocation>
</comment>
<dbReference type="GO" id="GO:0047952">
    <property type="term" value="F:glycerol-3-phosphate dehydrogenase [NAD(P)+] activity"/>
    <property type="evidence" value="ECO:0007669"/>
    <property type="project" value="UniProtKB-EC"/>
</dbReference>
<dbReference type="RefSeq" id="WP_425343683.1">
    <property type="nucleotide sequence ID" value="NZ_JBGUBD010000001.1"/>
</dbReference>
<dbReference type="SUPFAM" id="SSF51735">
    <property type="entry name" value="NAD(P)-binding Rossmann-fold domains"/>
    <property type="match status" value="1"/>
</dbReference>
<dbReference type="HAMAP" id="MF_00394">
    <property type="entry name" value="NAD_Glyc3P_dehydrog"/>
    <property type="match status" value="1"/>
</dbReference>
<comment type="pathway">
    <text evidence="7">Membrane lipid metabolism; glycerophospholipid metabolism.</text>
</comment>
<evidence type="ECO:0000259" key="11">
    <source>
        <dbReference type="Pfam" id="PF07479"/>
    </source>
</evidence>
<evidence type="ECO:0000313" key="13">
    <source>
        <dbReference type="Proteomes" id="UP001575105"/>
    </source>
</evidence>
<keyword evidence="5 7" id="KW-0594">Phospholipid biosynthesis</keyword>
<dbReference type="Proteomes" id="UP001575105">
    <property type="component" value="Unassembled WGS sequence"/>
</dbReference>
<feature type="binding site" evidence="7">
    <location>
        <position position="274"/>
    </location>
    <ligand>
        <name>sn-glycerol 3-phosphate</name>
        <dbReference type="ChEBI" id="CHEBI:57597"/>
    </ligand>
</feature>
<evidence type="ECO:0000256" key="6">
    <source>
        <dbReference type="ARBA" id="ARBA00023264"/>
    </source>
</evidence>
<keyword evidence="7 8" id="KW-0520">NAD</keyword>
<comment type="function">
    <text evidence="7">Catalyzes the reduction of the glycolytic intermediate dihydroxyacetone phosphate (DHAP) to sn-glycerol 3-phosphate (G3P), the key precursor for phospholipid synthesis.</text>
</comment>
<dbReference type="PRINTS" id="PR00077">
    <property type="entry name" value="GPDHDRGNASE"/>
</dbReference>
<evidence type="ECO:0000256" key="3">
    <source>
        <dbReference type="ARBA" id="ARBA00023002"/>
    </source>
</evidence>
<keyword evidence="7" id="KW-0963">Cytoplasm</keyword>
<feature type="binding site" evidence="7">
    <location>
        <position position="22"/>
    </location>
    <ligand>
        <name>NADPH</name>
        <dbReference type="ChEBI" id="CHEBI:57783"/>
    </ligand>
</feature>
<dbReference type="PANTHER" id="PTHR11728:SF1">
    <property type="entry name" value="GLYCEROL-3-PHOSPHATE DEHYDROGENASE [NAD(+)] 2, CHLOROPLASTIC"/>
    <property type="match status" value="1"/>
</dbReference>
<keyword evidence="4 7" id="KW-0443">Lipid metabolism</keyword>
<dbReference type="Gene3D" id="3.40.50.720">
    <property type="entry name" value="NAD(P)-binding Rossmann-like Domain"/>
    <property type="match status" value="1"/>
</dbReference>
<evidence type="ECO:0000256" key="5">
    <source>
        <dbReference type="ARBA" id="ARBA00023209"/>
    </source>
</evidence>
<comment type="similarity">
    <text evidence="1 7 8">Belongs to the NAD-dependent glycerol-3-phosphate dehydrogenase family.</text>
</comment>
<dbReference type="InterPro" id="IPR013328">
    <property type="entry name" value="6PGD_dom2"/>
</dbReference>
<dbReference type="Pfam" id="PF01210">
    <property type="entry name" value="NAD_Gly3P_dh_N"/>
    <property type="match status" value="1"/>
</dbReference>
<gene>
    <name evidence="7" type="primary">gpsA</name>
    <name evidence="12" type="ORF">ACERK3_00480</name>
</gene>
<feature type="binding site" evidence="7">
    <location>
        <position position="154"/>
    </location>
    <ligand>
        <name>sn-glycerol 3-phosphate</name>
        <dbReference type="ChEBI" id="CHEBI:57597"/>
    </ligand>
</feature>
<dbReference type="InterPro" id="IPR006168">
    <property type="entry name" value="G3P_DH_NAD-dep"/>
</dbReference>
<dbReference type="PROSITE" id="PS00957">
    <property type="entry name" value="NAD_G3PDH"/>
    <property type="match status" value="1"/>
</dbReference>
<evidence type="ECO:0000256" key="8">
    <source>
        <dbReference type="RuleBase" id="RU000437"/>
    </source>
</evidence>
<evidence type="ECO:0000313" key="12">
    <source>
        <dbReference type="EMBL" id="MFA9476756.1"/>
    </source>
</evidence>